<accession>A0ACB6S4H6</accession>
<keyword evidence="2" id="KW-1185">Reference proteome</keyword>
<protein>
    <submittedName>
        <fullName evidence="1">Uncharacterized protein</fullName>
    </submittedName>
</protein>
<proteinExistence type="predicted"/>
<evidence type="ECO:0000313" key="2">
    <source>
        <dbReference type="Proteomes" id="UP000799754"/>
    </source>
</evidence>
<evidence type="ECO:0000313" key="1">
    <source>
        <dbReference type="EMBL" id="KAF2628268.1"/>
    </source>
</evidence>
<comment type="caution">
    <text evidence="1">The sequence shown here is derived from an EMBL/GenBank/DDBJ whole genome shotgun (WGS) entry which is preliminary data.</text>
</comment>
<sequence>MPLDYVTSLTQVATKHKLQLQYDDENMETARGICHATGVLGMDKYVSHIVRKVDGILHGLPSYQELDAVVIRHVRYPRFYKIAVQNFAYKTINEANVKHDEDWVVAQAKQDQRAQQEDRVAREKQFWETKKANSTKMRKSTEAKLRASGNARKLTPEERTWYVKNQGKQPPKGC</sequence>
<dbReference type="EMBL" id="MU006714">
    <property type="protein sequence ID" value="KAF2628268.1"/>
    <property type="molecule type" value="Genomic_DNA"/>
</dbReference>
<organism evidence="1 2">
    <name type="scientific">Macroventuria anomochaeta</name>
    <dbReference type="NCBI Taxonomy" id="301207"/>
    <lineage>
        <taxon>Eukaryota</taxon>
        <taxon>Fungi</taxon>
        <taxon>Dikarya</taxon>
        <taxon>Ascomycota</taxon>
        <taxon>Pezizomycotina</taxon>
        <taxon>Dothideomycetes</taxon>
        <taxon>Pleosporomycetidae</taxon>
        <taxon>Pleosporales</taxon>
        <taxon>Pleosporineae</taxon>
        <taxon>Didymellaceae</taxon>
        <taxon>Macroventuria</taxon>
    </lineage>
</organism>
<dbReference type="Proteomes" id="UP000799754">
    <property type="component" value="Unassembled WGS sequence"/>
</dbReference>
<name>A0ACB6S4H6_9PLEO</name>
<gene>
    <name evidence="1" type="ORF">BU25DRAFT_458109</name>
</gene>
<reference evidence="1" key="1">
    <citation type="journal article" date="2020" name="Stud. Mycol.">
        <title>101 Dothideomycetes genomes: a test case for predicting lifestyles and emergence of pathogens.</title>
        <authorList>
            <person name="Haridas S."/>
            <person name="Albert R."/>
            <person name="Binder M."/>
            <person name="Bloem J."/>
            <person name="Labutti K."/>
            <person name="Salamov A."/>
            <person name="Andreopoulos B."/>
            <person name="Baker S."/>
            <person name="Barry K."/>
            <person name="Bills G."/>
            <person name="Bluhm B."/>
            <person name="Cannon C."/>
            <person name="Castanera R."/>
            <person name="Culley D."/>
            <person name="Daum C."/>
            <person name="Ezra D."/>
            <person name="Gonzalez J."/>
            <person name="Henrissat B."/>
            <person name="Kuo A."/>
            <person name="Liang C."/>
            <person name="Lipzen A."/>
            <person name="Lutzoni F."/>
            <person name="Magnuson J."/>
            <person name="Mondo S."/>
            <person name="Nolan M."/>
            <person name="Ohm R."/>
            <person name="Pangilinan J."/>
            <person name="Park H.-J."/>
            <person name="Ramirez L."/>
            <person name="Alfaro M."/>
            <person name="Sun H."/>
            <person name="Tritt A."/>
            <person name="Yoshinaga Y."/>
            <person name="Zwiers L.-H."/>
            <person name="Turgeon B."/>
            <person name="Goodwin S."/>
            <person name="Spatafora J."/>
            <person name="Crous P."/>
            <person name="Grigoriev I."/>
        </authorList>
    </citation>
    <scope>NUCLEOTIDE SEQUENCE</scope>
    <source>
        <strain evidence="1">CBS 525.71</strain>
    </source>
</reference>